<protein>
    <submittedName>
        <fullName evidence="3">Serine hydrolase domain-containing protein</fullName>
        <ecNumber evidence="3">3.-.-.-</ecNumber>
    </submittedName>
</protein>
<dbReference type="InterPro" id="IPR001466">
    <property type="entry name" value="Beta-lactam-related"/>
</dbReference>
<name>A0ABW7UAG9_9ACTN</name>
<dbReference type="EC" id="3.-.-.-" evidence="3"/>
<dbReference type="InterPro" id="IPR052907">
    <property type="entry name" value="Beta-lactamase/esterase"/>
</dbReference>
<dbReference type="RefSeq" id="WP_398709355.1">
    <property type="nucleotide sequence ID" value="NZ_JBIRUI010000005.1"/>
</dbReference>
<comment type="caution">
    <text evidence="3">The sequence shown here is derived from an EMBL/GenBank/DDBJ whole genome shotgun (WGS) entry which is preliminary data.</text>
</comment>
<dbReference type="GO" id="GO:0016787">
    <property type="term" value="F:hydrolase activity"/>
    <property type="evidence" value="ECO:0007669"/>
    <property type="project" value="UniProtKB-KW"/>
</dbReference>
<dbReference type="PANTHER" id="PTHR43319:SF3">
    <property type="entry name" value="BETA-LACTAMASE-RELATED DOMAIN-CONTAINING PROTEIN"/>
    <property type="match status" value="1"/>
</dbReference>
<feature type="region of interest" description="Disordered" evidence="1">
    <location>
        <begin position="205"/>
        <end position="226"/>
    </location>
</feature>
<keyword evidence="3" id="KW-0378">Hydrolase</keyword>
<evidence type="ECO:0000313" key="3">
    <source>
        <dbReference type="EMBL" id="MFI1714791.1"/>
    </source>
</evidence>
<evidence type="ECO:0000313" key="4">
    <source>
        <dbReference type="Proteomes" id="UP001611339"/>
    </source>
</evidence>
<organism evidence="3 4">
    <name type="scientific">Streptomyces litmocidini</name>
    <dbReference type="NCBI Taxonomy" id="67318"/>
    <lineage>
        <taxon>Bacteria</taxon>
        <taxon>Bacillati</taxon>
        <taxon>Actinomycetota</taxon>
        <taxon>Actinomycetes</taxon>
        <taxon>Kitasatosporales</taxon>
        <taxon>Streptomycetaceae</taxon>
        <taxon>Streptomyces</taxon>
    </lineage>
</organism>
<evidence type="ECO:0000259" key="2">
    <source>
        <dbReference type="Pfam" id="PF00144"/>
    </source>
</evidence>
<reference evidence="3 4" key="1">
    <citation type="submission" date="2024-10" db="EMBL/GenBank/DDBJ databases">
        <title>The Natural Products Discovery Center: Release of the First 8490 Sequenced Strains for Exploring Actinobacteria Biosynthetic Diversity.</title>
        <authorList>
            <person name="Kalkreuter E."/>
            <person name="Kautsar S.A."/>
            <person name="Yang D."/>
            <person name="Bader C.D."/>
            <person name="Teijaro C.N."/>
            <person name="Fluegel L."/>
            <person name="Davis C.M."/>
            <person name="Simpson J.R."/>
            <person name="Lauterbach L."/>
            <person name="Steele A.D."/>
            <person name="Gui C."/>
            <person name="Meng S."/>
            <person name="Li G."/>
            <person name="Viehrig K."/>
            <person name="Ye F."/>
            <person name="Su P."/>
            <person name="Kiefer A.F."/>
            <person name="Nichols A."/>
            <person name="Cepeda A.J."/>
            <person name="Yan W."/>
            <person name="Fan B."/>
            <person name="Jiang Y."/>
            <person name="Adhikari A."/>
            <person name="Zheng C.-J."/>
            <person name="Schuster L."/>
            <person name="Cowan T.M."/>
            <person name="Smanski M.J."/>
            <person name="Chevrette M.G."/>
            <person name="De Carvalho L.P.S."/>
            <person name="Shen B."/>
        </authorList>
    </citation>
    <scope>NUCLEOTIDE SEQUENCE [LARGE SCALE GENOMIC DNA]</scope>
    <source>
        <strain evidence="3 4">NPDC020602</strain>
    </source>
</reference>
<dbReference type="PANTHER" id="PTHR43319">
    <property type="entry name" value="BETA-LACTAMASE-RELATED"/>
    <property type="match status" value="1"/>
</dbReference>
<dbReference type="Gene3D" id="3.40.710.10">
    <property type="entry name" value="DD-peptidase/beta-lactamase superfamily"/>
    <property type="match status" value="1"/>
</dbReference>
<dbReference type="Proteomes" id="UP001611339">
    <property type="component" value="Unassembled WGS sequence"/>
</dbReference>
<proteinExistence type="predicted"/>
<dbReference type="EMBL" id="JBIRUI010000005">
    <property type="protein sequence ID" value="MFI1714791.1"/>
    <property type="molecule type" value="Genomic_DNA"/>
</dbReference>
<evidence type="ECO:0000256" key="1">
    <source>
        <dbReference type="SAM" id="MobiDB-lite"/>
    </source>
</evidence>
<dbReference type="SUPFAM" id="SSF56601">
    <property type="entry name" value="beta-lactamase/transpeptidase-like"/>
    <property type="match status" value="1"/>
</dbReference>
<accession>A0ABW7UAG9</accession>
<sequence>MTITTTGTTVVHGTAVEEFSAVRDAFGAVAAGEPGLSAQLSVRLHGRAVVDLWTGPEVTGDSLLALYSSGKGAAHLVAALLVQDGALELDRQVARYWPEFAAEDKGGLTIRELLSHRAGLIGVPEGFSTAELADDQRLAECLAGARPYWTPEEGYGYHAFTIGALIGEVVRRVTGKSLQRLYDERLREPYGLDFYLGLPEAEEPRHLPVQPLPPEQQAQADAQAPAPDSLTGIAFNLHADPPTDLADFAGIRSVRAQGPASSGSVGTARGLAKLYAAAISPVDGRPPLLTAGTLAEFTTPHTPGVDLVTGEEGHFLLGFEAQHKRYPGLGTRAFGHSGAVGAQALADPDSGIAYSYTRRRFAYGGGGGAAENRQLVAAVASSVAALRR</sequence>
<dbReference type="Pfam" id="PF00144">
    <property type="entry name" value="Beta-lactamase"/>
    <property type="match status" value="1"/>
</dbReference>
<dbReference type="InterPro" id="IPR012338">
    <property type="entry name" value="Beta-lactam/transpept-like"/>
</dbReference>
<gene>
    <name evidence="3" type="ORF">ACH407_14625</name>
</gene>
<keyword evidence="4" id="KW-1185">Reference proteome</keyword>
<feature type="compositionally biased region" description="Low complexity" evidence="1">
    <location>
        <begin position="215"/>
        <end position="226"/>
    </location>
</feature>
<feature type="domain" description="Beta-lactamase-related" evidence="2">
    <location>
        <begin position="37"/>
        <end position="357"/>
    </location>
</feature>